<dbReference type="KEGG" id="pbro:HOP40_35315"/>
<organism evidence="1 2">
    <name type="scientific">Pseudonocardia broussonetiae</name>
    <dbReference type="NCBI Taxonomy" id="2736640"/>
    <lineage>
        <taxon>Bacteria</taxon>
        <taxon>Bacillati</taxon>
        <taxon>Actinomycetota</taxon>
        <taxon>Actinomycetes</taxon>
        <taxon>Pseudonocardiales</taxon>
        <taxon>Pseudonocardiaceae</taxon>
        <taxon>Pseudonocardia</taxon>
    </lineage>
</organism>
<accession>A0A6M6JXL0</accession>
<keyword evidence="2" id="KW-1185">Reference proteome</keyword>
<dbReference type="RefSeq" id="WP_172170192.1">
    <property type="nucleotide sequence ID" value="NZ_CP053567.1"/>
</dbReference>
<dbReference type="AlphaFoldDB" id="A0A6M6JXL0"/>
<geneLocation type="plasmid" evidence="1 2">
    <name>unnamed3</name>
</geneLocation>
<name>A0A6M6JXL0_9PSEU</name>
<keyword evidence="1" id="KW-0614">Plasmid</keyword>
<reference evidence="1 2" key="1">
    <citation type="submission" date="2020-05" db="EMBL/GenBank/DDBJ databases">
        <authorList>
            <person name="Mo P."/>
        </authorList>
    </citation>
    <scope>NUCLEOTIDE SEQUENCE [LARGE SCALE GENOMIC DNA]</scope>
    <source>
        <strain evidence="1 2">Gen01</strain>
        <plasmid evidence="1 2">unnamed3</plasmid>
    </source>
</reference>
<protein>
    <recommendedName>
        <fullName evidence="3">Tail terminator</fullName>
    </recommendedName>
</protein>
<dbReference type="Proteomes" id="UP000505377">
    <property type="component" value="Plasmid unnamed3"/>
</dbReference>
<gene>
    <name evidence="1" type="ORF">HOP40_35315</name>
</gene>
<evidence type="ECO:0000313" key="2">
    <source>
        <dbReference type="Proteomes" id="UP000505377"/>
    </source>
</evidence>
<evidence type="ECO:0000313" key="1">
    <source>
        <dbReference type="EMBL" id="QJY51252.1"/>
    </source>
</evidence>
<proteinExistence type="predicted"/>
<sequence>MDDLAAALDTIDDLRVFPYWADRISPPAAVVAWPDPLTYDSTMARGSDQAEIPVIVMVGKVDTRTARDTLAVYADGSGASSVKARIEAHTPTAYDSARVDRCEFGVITVAGVEYLAATFYIDIIGSGG</sequence>
<dbReference type="EMBL" id="CP053567">
    <property type="protein sequence ID" value="QJY51252.1"/>
    <property type="molecule type" value="Genomic_DNA"/>
</dbReference>
<evidence type="ECO:0008006" key="3">
    <source>
        <dbReference type="Google" id="ProtNLM"/>
    </source>
</evidence>